<accession>A0A9P6QZN7</accession>
<feature type="compositionally biased region" description="Low complexity" evidence="1">
    <location>
        <begin position="429"/>
        <end position="439"/>
    </location>
</feature>
<feature type="compositionally biased region" description="Basic residues" evidence="1">
    <location>
        <begin position="606"/>
        <end position="617"/>
    </location>
</feature>
<feature type="compositionally biased region" description="Low complexity" evidence="1">
    <location>
        <begin position="161"/>
        <end position="174"/>
    </location>
</feature>
<feature type="compositionally biased region" description="Low complexity" evidence="1">
    <location>
        <begin position="288"/>
        <end position="302"/>
    </location>
</feature>
<feature type="compositionally biased region" description="Low complexity" evidence="1">
    <location>
        <begin position="215"/>
        <end position="228"/>
    </location>
</feature>
<feature type="compositionally biased region" description="Acidic residues" evidence="1">
    <location>
        <begin position="668"/>
        <end position="683"/>
    </location>
</feature>
<evidence type="ECO:0000313" key="3">
    <source>
        <dbReference type="Proteomes" id="UP000738325"/>
    </source>
</evidence>
<comment type="caution">
    <text evidence="2">The sequence shown here is derived from an EMBL/GenBank/DDBJ whole genome shotgun (WGS) entry which is preliminary data.</text>
</comment>
<feature type="compositionally biased region" description="Acidic residues" evidence="1">
    <location>
        <begin position="134"/>
        <end position="145"/>
    </location>
</feature>
<feature type="compositionally biased region" description="Low complexity" evidence="1">
    <location>
        <begin position="367"/>
        <end position="380"/>
    </location>
</feature>
<dbReference type="Proteomes" id="UP000738325">
    <property type="component" value="Unassembled WGS sequence"/>
</dbReference>
<feature type="compositionally biased region" description="Low complexity" evidence="1">
    <location>
        <begin position="341"/>
        <end position="353"/>
    </location>
</feature>
<feature type="compositionally biased region" description="Low complexity" evidence="1">
    <location>
        <begin position="243"/>
        <end position="268"/>
    </location>
</feature>
<feature type="compositionally biased region" description="Low complexity" evidence="1">
    <location>
        <begin position="447"/>
        <end position="476"/>
    </location>
</feature>
<protein>
    <submittedName>
        <fullName evidence="2">Uncharacterized protein</fullName>
    </submittedName>
</protein>
<feature type="region of interest" description="Disordered" evidence="1">
    <location>
        <begin position="1"/>
        <end position="525"/>
    </location>
</feature>
<feature type="region of interest" description="Disordered" evidence="1">
    <location>
        <begin position="540"/>
        <end position="574"/>
    </location>
</feature>
<gene>
    <name evidence="2" type="ORF">BGZ99_000864</name>
</gene>
<keyword evidence="3" id="KW-1185">Reference proteome</keyword>
<organism evidence="2 3">
    <name type="scientific">Dissophora globulifera</name>
    <dbReference type="NCBI Taxonomy" id="979702"/>
    <lineage>
        <taxon>Eukaryota</taxon>
        <taxon>Fungi</taxon>
        <taxon>Fungi incertae sedis</taxon>
        <taxon>Mucoromycota</taxon>
        <taxon>Mortierellomycotina</taxon>
        <taxon>Mortierellomycetes</taxon>
        <taxon>Mortierellales</taxon>
        <taxon>Mortierellaceae</taxon>
        <taxon>Dissophora</taxon>
    </lineage>
</organism>
<name>A0A9P6QZN7_9FUNG</name>
<feature type="compositionally biased region" description="Basic and acidic residues" evidence="1">
    <location>
        <begin position="149"/>
        <end position="158"/>
    </location>
</feature>
<reference evidence="2" key="1">
    <citation type="journal article" date="2020" name="Fungal Divers.">
        <title>Resolving the Mortierellaceae phylogeny through synthesis of multi-gene phylogenetics and phylogenomics.</title>
        <authorList>
            <person name="Vandepol N."/>
            <person name="Liber J."/>
            <person name="Desiro A."/>
            <person name="Na H."/>
            <person name="Kennedy M."/>
            <person name="Barry K."/>
            <person name="Grigoriev I.V."/>
            <person name="Miller A.N."/>
            <person name="O'Donnell K."/>
            <person name="Stajich J.E."/>
            <person name="Bonito G."/>
        </authorList>
    </citation>
    <scope>NUCLEOTIDE SEQUENCE</scope>
    <source>
        <strain evidence="2">REB-010B</strain>
    </source>
</reference>
<feature type="compositionally biased region" description="Basic and acidic residues" evidence="1">
    <location>
        <begin position="316"/>
        <end position="330"/>
    </location>
</feature>
<dbReference type="EMBL" id="JAAAIP010001195">
    <property type="protein sequence ID" value="KAG0309401.1"/>
    <property type="molecule type" value="Genomic_DNA"/>
</dbReference>
<dbReference type="OrthoDB" id="2439077at2759"/>
<sequence>MAASADTMPRAEYLHNHSRHHDQRVSQRGKRALPSPGPVVSSLRTSFSQLSTQDDSKRPFSTTASSSTTPSSTPGRGVRTVGSELDSKSPHSTSEMPSTNQDSKPSLPLLQIPRGKQRSDKNGQGAHGRVGGDKDDDDDDDDDSYFGDILDKYCHSDDDPASPSTASPTSPFSTGHAWADFRSPQPPTPPVTSSRHRFDYPAIVPPRRATPLRNSSAAAANDSSVESSPMLAASARFNTYLQSSSNRSSRDSLSLNGAAAASSNQSSPAPSPGIRAYSRRPVPVPGFANSSATSSPRASATSLVSYQQGHNYSSQDLRDTRPEPPTKDGSRQLQKAQRHISSSNSQSSQHSSSFPTAIDETTKRNRTTSVTSFVSSSGSVNPYADNATRESSSPYADNATREISSPYADNATRETSSPYADNATRERSNSNQSQFSSMSGPTRNRHSSQQQQQQYSQYQQHEQRQQQQQHTYYQGQKMQDRDGQQHNQQQWQQHREHHRDSQTNLAESPHYQTQRSSQPSSLGLTPSEMLSRRFEERAGMLGQGPLSTVSVNSTSAGKKSALVRSSIARTRSKDTMGPRKVVFGDMITIVTVERAETPPPVPTGDKKKKKKKTKKGSSKTGPHPDPEYDEDYYNTPYTPEPTEVVITQAPWIGNPNYDEEKRNSSFYYEDEYEYEGDDYEYEASQDTRQRLDDDEDEDDDDDDDEDEDTDDYGSGTSSSKKKGGMFKFKRAVNRLLRN</sequence>
<dbReference type="AlphaFoldDB" id="A0A9P6QZN7"/>
<feature type="region of interest" description="Disordered" evidence="1">
    <location>
        <begin position="594"/>
        <end position="722"/>
    </location>
</feature>
<feature type="compositionally biased region" description="Polar residues" evidence="1">
    <location>
        <begin position="90"/>
        <end position="104"/>
    </location>
</feature>
<feature type="compositionally biased region" description="Polar residues" evidence="1">
    <location>
        <begin position="545"/>
        <end position="557"/>
    </location>
</feature>
<feature type="compositionally biased region" description="Polar residues" evidence="1">
    <location>
        <begin position="502"/>
        <end position="524"/>
    </location>
</feature>
<feature type="compositionally biased region" description="Polar residues" evidence="1">
    <location>
        <begin position="42"/>
        <end position="53"/>
    </location>
</feature>
<feature type="compositionally biased region" description="Basic residues" evidence="1">
    <location>
        <begin position="16"/>
        <end position="31"/>
    </location>
</feature>
<proteinExistence type="predicted"/>
<feature type="compositionally biased region" description="Polar residues" evidence="1">
    <location>
        <begin position="303"/>
        <end position="315"/>
    </location>
</feature>
<evidence type="ECO:0000256" key="1">
    <source>
        <dbReference type="SAM" id="MobiDB-lite"/>
    </source>
</evidence>
<feature type="compositionally biased region" description="Acidic residues" evidence="1">
    <location>
        <begin position="692"/>
        <end position="711"/>
    </location>
</feature>
<feature type="compositionally biased region" description="Low complexity" evidence="1">
    <location>
        <begin position="61"/>
        <end position="74"/>
    </location>
</feature>
<evidence type="ECO:0000313" key="2">
    <source>
        <dbReference type="EMBL" id="KAG0309401.1"/>
    </source>
</evidence>